<sequence>MAKTQGSCDLDLDRSFLKDLPASIKRYTYHGEEQFLDVFQTELTHFEASTEASGFLLFHASKEVIETLSDPENIENDDNPISRVCSSYDLSEQLFLVAMRTGPHAAAGDLVSTVIREAITPMNLSTSLQGYTGKTTRGRSRGKTPDYSWRPRQPGQPSSPSVTLEVAWSESDSKLNSDVRFWLNPDDSDTNICLTLRINRSRPEIRIEKWERQNDKAHRSQIIWITRNKNQTHVSDHPLVIPFESLFRRNPTGPAERDLAISQQQLVFVAEALWEEQEL</sequence>
<proteinExistence type="predicted"/>
<organism evidence="2">
    <name type="scientific">Penicillium chrysogenum</name>
    <name type="common">Penicillium notatum</name>
    <dbReference type="NCBI Taxonomy" id="5076"/>
    <lineage>
        <taxon>Eukaryota</taxon>
        <taxon>Fungi</taxon>
        <taxon>Dikarya</taxon>
        <taxon>Ascomycota</taxon>
        <taxon>Pezizomycotina</taxon>
        <taxon>Eurotiomycetes</taxon>
        <taxon>Eurotiomycetidae</taxon>
        <taxon>Eurotiales</taxon>
        <taxon>Aspergillaceae</taxon>
        <taxon>Penicillium</taxon>
        <taxon>Penicillium chrysogenum species complex</taxon>
    </lineage>
</organism>
<dbReference type="EMBL" id="CM002798">
    <property type="protein sequence ID" value="KZN91870.1"/>
    <property type="molecule type" value="Genomic_DNA"/>
</dbReference>
<feature type="compositionally biased region" description="Low complexity" evidence="1">
    <location>
        <begin position="148"/>
        <end position="161"/>
    </location>
</feature>
<dbReference type="AlphaFoldDB" id="A0A167WNG8"/>
<accession>A0A167WNG8</accession>
<gene>
    <name evidence="2" type="ORF">EN45_020110</name>
</gene>
<dbReference type="PhylomeDB" id="A0A167WNG8"/>
<feature type="region of interest" description="Disordered" evidence="1">
    <location>
        <begin position="126"/>
        <end position="162"/>
    </location>
</feature>
<reference evidence="2" key="1">
    <citation type="journal article" date="2014" name="Genome Announc.">
        <title>Complete sequencing and chromosome-scale genome assembly of the industrial progenitor strain P2niaD18 from the penicillin producer Penicillium chrysogenum.</title>
        <authorList>
            <person name="Specht T."/>
            <person name="Dahlmann T.A."/>
            <person name="Zadra I."/>
            <person name="Kurnsteiner H."/>
            <person name="Kuck U."/>
        </authorList>
    </citation>
    <scope>NUCLEOTIDE SEQUENCE [LARGE SCALE GENOMIC DNA]</scope>
    <source>
        <strain evidence="2">P2niaD18</strain>
    </source>
</reference>
<feature type="compositionally biased region" description="Polar residues" evidence="1">
    <location>
        <begin position="126"/>
        <end position="135"/>
    </location>
</feature>
<name>A0A167WNG8_PENCH</name>
<dbReference type="Proteomes" id="UP000076449">
    <property type="component" value="Chromosome I"/>
</dbReference>
<protein>
    <submittedName>
        <fullName evidence="2">Uncharacterized protein</fullName>
    </submittedName>
</protein>
<evidence type="ECO:0000256" key="1">
    <source>
        <dbReference type="SAM" id="MobiDB-lite"/>
    </source>
</evidence>
<evidence type="ECO:0000313" key="2">
    <source>
        <dbReference type="EMBL" id="KZN91870.1"/>
    </source>
</evidence>